<proteinExistence type="predicted"/>
<keyword evidence="2" id="KW-1185">Reference proteome</keyword>
<dbReference type="EMBL" id="BAABGA010000050">
    <property type="protein sequence ID" value="GAA4460295.1"/>
    <property type="molecule type" value="Genomic_DNA"/>
</dbReference>
<accession>A0ABP8N5T6</accession>
<comment type="caution">
    <text evidence="1">The sequence shown here is derived from an EMBL/GenBank/DDBJ whole genome shotgun (WGS) entry which is preliminary data.</text>
</comment>
<organism evidence="1 2">
    <name type="scientific">Novipirellula rosea</name>
    <dbReference type="NCBI Taxonomy" id="1031540"/>
    <lineage>
        <taxon>Bacteria</taxon>
        <taxon>Pseudomonadati</taxon>
        <taxon>Planctomycetota</taxon>
        <taxon>Planctomycetia</taxon>
        <taxon>Pirellulales</taxon>
        <taxon>Pirellulaceae</taxon>
        <taxon>Novipirellula</taxon>
    </lineage>
</organism>
<reference evidence="2" key="1">
    <citation type="journal article" date="2019" name="Int. J. Syst. Evol. Microbiol.">
        <title>The Global Catalogue of Microorganisms (GCM) 10K type strain sequencing project: providing services to taxonomists for standard genome sequencing and annotation.</title>
        <authorList>
            <consortium name="The Broad Institute Genomics Platform"/>
            <consortium name="The Broad Institute Genome Sequencing Center for Infectious Disease"/>
            <person name="Wu L."/>
            <person name="Ma J."/>
        </authorList>
    </citation>
    <scope>NUCLEOTIDE SEQUENCE [LARGE SCALE GENOMIC DNA]</scope>
    <source>
        <strain evidence="2">JCM 17759</strain>
    </source>
</reference>
<name>A0ABP8N5T6_9BACT</name>
<gene>
    <name evidence="1" type="ORF">GCM10023156_41100</name>
</gene>
<sequence length="88" mass="9750">MTRMQTTEVADSQMLLRLLDPFDEGVAEATASMDSNARNQGMIAFSCHGSSYSKVATRLELAKCFRNKKLQSAEVDAGKKCHLLELPR</sequence>
<protein>
    <submittedName>
        <fullName evidence="1">Uncharacterized protein</fullName>
    </submittedName>
</protein>
<dbReference type="Proteomes" id="UP001500840">
    <property type="component" value="Unassembled WGS sequence"/>
</dbReference>
<evidence type="ECO:0000313" key="1">
    <source>
        <dbReference type="EMBL" id="GAA4460295.1"/>
    </source>
</evidence>
<evidence type="ECO:0000313" key="2">
    <source>
        <dbReference type="Proteomes" id="UP001500840"/>
    </source>
</evidence>